<comment type="caution">
    <text evidence="2">The sequence shown here is derived from an EMBL/GenBank/DDBJ whole genome shotgun (WGS) entry which is preliminary data.</text>
</comment>
<dbReference type="RefSeq" id="XP_040752507.1">
    <property type="nucleotide sequence ID" value="XM_040900800.1"/>
</dbReference>
<dbReference type="VEuPathDB" id="FungiDB:P175DRAFT_0557794"/>
<evidence type="ECO:0008006" key="4">
    <source>
        <dbReference type="Google" id="ProtNLM"/>
    </source>
</evidence>
<reference evidence="2 3" key="1">
    <citation type="journal article" date="2018" name="Proc. Natl. Acad. Sci. U.S.A.">
        <title>Linking secondary metabolites to gene clusters through genome sequencing of six diverse Aspergillus species.</title>
        <authorList>
            <person name="Kaerboelling I."/>
            <person name="Vesth T.C."/>
            <person name="Frisvad J.C."/>
            <person name="Nybo J.L."/>
            <person name="Theobald S."/>
            <person name="Kuo A."/>
            <person name="Bowyer P."/>
            <person name="Matsuda Y."/>
            <person name="Mondo S."/>
            <person name="Lyhne E.K."/>
            <person name="Kogle M.E."/>
            <person name="Clum A."/>
            <person name="Lipzen A."/>
            <person name="Salamov A."/>
            <person name="Ngan C.Y."/>
            <person name="Daum C."/>
            <person name="Chiniquy J."/>
            <person name="Barry K."/>
            <person name="LaButti K."/>
            <person name="Haridas S."/>
            <person name="Simmons B.A."/>
            <person name="Magnuson J.K."/>
            <person name="Mortensen U.H."/>
            <person name="Larsen T.O."/>
            <person name="Grigoriev I.V."/>
            <person name="Baker S.E."/>
            <person name="Andersen M.R."/>
        </authorList>
    </citation>
    <scope>NUCLEOTIDE SEQUENCE [LARGE SCALE GENOMIC DNA]</scope>
    <source>
        <strain evidence="2 3">IBT 24754</strain>
    </source>
</reference>
<dbReference type="Proteomes" id="UP000244073">
    <property type="component" value="Unassembled WGS sequence"/>
</dbReference>
<gene>
    <name evidence="2" type="ORF">P175DRAFT_0557794</name>
</gene>
<keyword evidence="1" id="KW-0732">Signal</keyword>
<evidence type="ECO:0000313" key="2">
    <source>
        <dbReference type="EMBL" id="PTU21115.1"/>
    </source>
</evidence>
<dbReference type="AlphaFoldDB" id="A0A2T5LXU9"/>
<dbReference type="EMBL" id="MSFN02000004">
    <property type="protein sequence ID" value="PTU21115.1"/>
    <property type="molecule type" value="Genomic_DNA"/>
</dbReference>
<evidence type="ECO:0000256" key="1">
    <source>
        <dbReference type="SAM" id="SignalP"/>
    </source>
</evidence>
<feature type="signal peptide" evidence="1">
    <location>
        <begin position="1"/>
        <end position="23"/>
    </location>
</feature>
<sequence>MRAYITCIRICATVITSRLLVVADSCPDWQKNLEESSLHVLGVILTLCHEQVNCLFPTPVIQQFDRLVLQFPWREMAGNVTALFELKTLDGPSTNPHIHLAGLAR</sequence>
<evidence type="ECO:0000313" key="3">
    <source>
        <dbReference type="Proteomes" id="UP000244073"/>
    </source>
</evidence>
<proteinExistence type="predicted"/>
<feature type="chain" id="PRO_5015685794" description="Secreted protein" evidence="1">
    <location>
        <begin position="24"/>
        <end position="105"/>
    </location>
</feature>
<name>A0A2T5LXU9_9EURO</name>
<protein>
    <recommendedName>
        <fullName evidence="4">Secreted protein</fullName>
    </recommendedName>
</protein>
<accession>A0A2T5LXU9</accession>
<dbReference type="GeneID" id="63817684"/>
<organism evidence="2 3">
    <name type="scientific">Aspergillus ochraceoroseus IBT 24754</name>
    <dbReference type="NCBI Taxonomy" id="1392256"/>
    <lineage>
        <taxon>Eukaryota</taxon>
        <taxon>Fungi</taxon>
        <taxon>Dikarya</taxon>
        <taxon>Ascomycota</taxon>
        <taxon>Pezizomycotina</taxon>
        <taxon>Eurotiomycetes</taxon>
        <taxon>Eurotiomycetidae</taxon>
        <taxon>Eurotiales</taxon>
        <taxon>Aspergillaceae</taxon>
        <taxon>Aspergillus</taxon>
        <taxon>Aspergillus subgen. Nidulantes</taxon>
    </lineage>
</organism>